<organism evidence="1 2">
    <name type="scientific">Microlunatus parietis</name>
    <dbReference type="NCBI Taxonomy" id="682979"/>
    <lineage>
        <taxon>Bacteria</taxon>
        <taxon>Bacillati</taxon>
        <taxon>Actinomycetota</taxon>
        <taxon>Actinomycetes</taxon>
        <taxon>Propionibacteriales</taxon>
        <taxon>Propionibacteriaceae</taxon>
        <taxon>Microlunatus</taxon>
    </lineage>
</organism>
<accession>A0A7Y9I7H5</accession>
<name>A0A7Y9I7H5_9ACTN</name>
<evidence type="ECO:0000313" key="2">
    <source>
        <dbReference type="Proteomes" id="UP000569914"/>
    </source>
</evidence>
<dbReference type="Proteomes" id="UP000569914">
    <property type="component" value="Unassembled WGS sequence"/>
</dbReference>
<gene>
    <name evidence="1" type="ORF">BKA15_003047</name>
</gene>
<protein>
    <recommendedName>
        <fullName evidence="3">DUF2971 domain-containing protein</fullName>
    </recommendedName>
</protein>
<dbReference type="Pfam" id="PF11185">
    <property type="entry name" value="DUF2971"/>
    <property type="match status" value="1"/>
</dbReference>
<evidence type="ECO:0008006" key="3">
    <source>
        <dbReference type="Google" id="ProtNLM"/>
    </source>
</evidence>
<dbReference type="AlphaFoldDB" id="A0A7Y9I7H5"/>
<dbReference type="RefSeq" id="WP_179752062.1">
    <property type="nucleotide sequence ID" value="NZ_JACCBU010000001.1"/>
</dbReference>
<dbReference type="InterPro" id="IPR021352">
    <property type="entry name" value="DUF2971"/>
</dbReference>
<reference evidence="1 2" key="1">
    <citation type="submission" date="2020-07" db="EMBL/GenBank/DDBJ databases">
        <title>Sequencing the genomes of 1000 actinobacteria strains.</title>
        <authorList>
            <person name="Klenk H.-P."/>
        </authorList>
    </citation>
    <scope>NUCLEOTIDE SEQUENCE [LARGE SCALE GENOMIC DNA]</scope>
    <source>
        <strain evidence="1 2">DSM 22083</strain>
    </source>
</reference>
<evidence type="ECO:0000313" key="1">
    <source>
        <dbReference type="EMBL" id="NYE71718.1"/>
    </source>
</evidence>
<keyword evidence="2" id="KW-1185">Reference proteome</keyword>
<dbReference type="EMBL" id="JACCBU010000001">
    <property type="protein sequence ID" value="NYE71718.1"/>
    <property type="molecule type" value="Genomic_DNA"/>
</dbReference>
<proteinExistence type="predicted"/>
<comment type="caution">
    <text evidence="1">The sequence shown here is derived from an EMBL/GenBank/DDBJ whole genome shotgun (WGS) entry which is preliminary data.</text>
</comment>
<sequence>MAIRTGPGYSANPTDNVYHYTSSEAALLGILSSGKIRLSSFANVNDPRESKRNINGFVVNTDSDIQPSGQDGMAVNQYTRTYLGTQMKVACFTRDYMTDGSMAFGDELTGWSHAAQWAHYAGRHSGICLEFSATKLEDCLRQQLAEYGPVFYGDVEYYLDEFSLVPISEVRYEYMREFGLDAALSHYIERHYQTLFLRKHSDWQSEHEYRLLFLDPTGSMHPRELDIRTALTGIYVGPAFQESRISMVYEFQERYPDVSFYRIYDESDGRPVLQRMARESLIEILAQRKPPFEPTSTGPLTERLALLRAADAARLSSRSEPHPG</sequence>